<evidence type="ECO:0000256" key="6">
    <source>
        <dbReference type="ARBA" id="ARBA00022917"/>
    </source>
</evidence>
<evidence type="ECO:0000256" key="8">
    <source>
        <dbReference type="ARBA" id="ARBA00029731"/>
    </source>
</evidence>
<reference evidence="12" key="1">
    <citation type="submission" date="2017-09" db="EMBL/GenBank/DDBJ databases">
        <title>Depth-based differentiation of microbial function through sediment-hosted aquifers and enrichment of novel symbionts in the deep terrestrial subsurface.</title>
        <authorList>
            <person name="Probst A.J."/>
            <person name="Ladd B."/>
            <person name="Jarett J.K."/>
            <person name="Geller-Mcgrath D.E."/>
            <person name="Sieber C.M.K."/>
            <person name="Emerson J.B."/>
            <person name="Anantharaman K."/>
            <person name="Thomas B.C."/>
            <person name="Malmstrom R."/>
            <person name="Stieglmeier M."/>
            <person name="Klingl A."/>
            <person name="Woyke T."/>
            <person name="Ryan C.M."/>
            <person name="Banfield J.F."/>
        </authorList>
    </citation>
    <scope>NUCLEOTIDE SEQUENCE [LARGE SCALE GENOMIC DNA]</scope>
</reference>
<comment type="caution">
    <text evidence="11">The sequence shown here is derived from an EMBL/GenBank/DDBJ whole genome shotgun (WGS) entry which is preliminary data.</text>
</comment>
<feature type="domain" description="Aminoacyl-transfer RNA synthetases class-II family profile" evidence="10">
    <location>
        <begin position="38"/>
        <end position="317"/>
    </location>
</feature>
<dbReference type="Pfam" id="PF00587">
    <property type="entry name" value="tRNA-synt_2b"/>
    <property type="match status" value="1"/>
</dbReference>
<dbReference type="CDD" id="cd00861">
    <property type="entry name" value="ProRS_anticodon_short"/>
    <property type="match status" value="1"/>
</dbReference>
<dbReference type="Proteomes" id="UP000230959">
    <property type="component" value="Unassembled WGS sequence"/>
</dbReference>
<evidence type="ECO:0000313" key="11">
    <source>
        <dbReference type="EMBL" id="PJE73540.1"/>
    </source>
</evidence>
<evidence type="ECO:0000256" key="9">
    <source>
        <dbReference type="ARBA" id="ARBA00047671"/>
    </source>
</evidence>
<proteinExistence type="predicted"/>
<organism evidence="11 12">
    <name type="scientific">Candidatus Terrybacteria bacterium CG10_big_fil_rev_8_21_14_0_10_41_10</name>
    <dbReference type="NCBI Taxonomy" id="1975026"/>
    <lineage>
        <taxon>Bacteria</taxon>
        <taxon>Candidatus Terryibacteriota</taxon>
    </lineage>
</organism>
<evidence type="ECO:0000256" key="7">
    <source>
        <dbReference type="ARBA" id="ARBA00023146"/>
    </source>
</evidence>
<dbReference type="SUPFAM" id="SSF55681">
    <property type="entry name" value="Class II aaRS and biotin synthetases"/>
    <property type="match status" value="1"/>
</dbReference>
<dbReference type="InterPro" id="IPR004154">
    <property type="entry name" value="Anticodon-bd"/>
</dbReference>
<dbReference type="InterPro" id="IPR006195">
    <property type="entry name" value="aa-tRNA-synth_II"/>
</dbReference>
<dbReference type="InterPro" id="IPR050062">
    <property type="entry name" value="Pro-tRNA_synthetase"/>
</dbReference>
<evidence type="ECO:0000256" key="4">
    <source>
        <dbReference type="ARBA" id="ARBA00022741"/>
    </source>
</evidence>
<keyword evidence="6" id="KW-0648">Protein biosynthesis</keyword>
<keyword evidence="5" id="KW-0067">ATP-binding</keyword>
<dbReference type="EMBL" id="PFER01000032">
    <property type="protein sequence ID" value="PJE73540.1"/>
    <property type="molecule type" value="Genomic_DNA"/>
</dbReference>
<evidence type="ECO:0000259" key="10">
    <source>
        <dbReference type="PROSITE" id="PS50862"/>
    </source>
</evidence>
<gene>
    <name evidence="11" type="ORF">COV02_02070</name>
</gene>
<dbReference type="PRINTS" id="PR01046">
    <property type="entry name" value="TRNASYNTHPRO"/>
</dbReference>
<comment type="catalytic activity">
    <reaction evidence="9">
        <text>tRNA(Pro) + L-proline + ATP = L-prolyl-tRNA(Pro) + AMP + diphosphate</text>
        <dbReference type="Rhea" id="RHEA:14305"/>
        <dbReference type="Rhea" id="RHEA-COMP:9700"/>
        <dbReference type="Rhea" id="RHEA-COMP:9702"/>
        <dbReference type="ChEBI" id="CHEBI:30616"/>
        <dbReference type="ChEBI" id="CHEBI:33019"/>
        <dbReference type="ChEBI" id="CHEBI:60039"/>
        <dbReference type="ChEBI" id="CHEBI:78442"/>
        <dbReference type="ChEBI" id="CHEBI:78532"/>
        <dbReference type="ChEBI" id="CHEBI:456215"/>
        <dbReference type="EC" id="6.1.1.15"/>
    </reaction>
</comment>
<evidence type="ECO:0000256" key="3">
    <source>
        <dbReference type="ARBA" id="ARBA00022598"/>
    </source>
</evidence>
<evidence type="ECO:0000256" key="1">
    <source>
        <dbReference type="ARBA" id="ARBA00012831"/>
    </source>
</evidence>
<keyword evidence="3" id="KW-0436">Ligase</keyword>
<dbReference type="PROSITE" id="PS50862">
    <property type="entry name" value="AA_TRNA_LIGASE_II"/>
    <property type="match status" value="1"/>
</dbReference>
<evidence type="ECO:0000256" key="2">
    <source>
        <dbReference type="ARBA" id="ARBA00019110"/>
    </source>
</evidence>
<dbReference type="GO" id="GO:0005829">
    <property type="term" value="C:cytosol"/>
    <property type="evidence" value="ECO:0007669"/>
    <property type="project" value="TreeGrafter"/>
</dbReference>
<dbReference type="GO" id="GO:0005524">
    <property type="term" value="F:ATP binding"/>
    <property type="evidence" value="ECO:0007669"/>
    <property type="project" value="UniProtKB-KW"/>
</dbReference>
<keyword evidence="4" id="KW-0547">Nucleotide-binding</keyword>
<dbReference type="SUPFAM" id="SSF52954">
    <property type="entry name" value="Class II aaRS ABD-related"/>
    <property type="match status" value="1"/>
</dbReference>
<dbReference type="InterPro" id="IPR002316">
    <property type="entry name" value="Pro-tRNA-ligase_IIa"/>
</dbReference>
<sequence length="418" mass="47320">MKQSKLFPRARKEAPKDEVSKNAQLLIRAGFIDKLMAGVYTYLPLGLRTLKKIENVIRDEMTKAGGQELLMPSLHPKENWQITGRWDSLDDLFKFTSFYSETELALGPTHEEVISPLVKKFNLSYKDLPLGLFQFQNKFRDEKRAKSGILRGREFLMKDYYSFHASEEDLDKYYENMKTHYENIFARCGIGNVTHLTFASGGSFSKYSHEYQAITEAGEDIIYVCLKCSVALNREIVDNSDKACPECGNKNLEEKKSVEVGNIFKLKDKYSSPFNLKFTNDKGEDKPMIMGCYGIGLGRLMGTITEILSDENGMRWPTEVAPFKAHVLEIGKTNDDVKKAAEELSAKLETGGIDTLHDDRDDVRAGEKFAEADLIGLPYRIVVSDKTLSSGGVELKLRKETTGKIIKTNEILNEIQKL</sequence>
<evidence type="ECO:0000313" key="12">
    <source>
        <dbReference type="Proteomes" id="UP000230959"/>
    </source>
</evidence>
<dbReference type="InterPro" id="IPR036621">
    <property type="entry name" value="Anticodon-bd_dom_sf"/>
</dbReference>
<dbReference type="GO" id="GO:0004827">
    <property type="term" value="F:proline-tRNA ligase activity"/>
    <property type="evidence" value="ECO:0007669"/>
    <property type="project" value="UniProtKB-EC"/>
</dbReference>
<dbReference type="Gene3D" id="3.40.50.800">
    <property type="entry name" value="Anticodon-binding domain"/>
    <property type="match status" value="1"/>
</dbReference>
<dbReference type="AlphaFoldDB" id="A0A2M8LAA7"/>
<dbReference type="InterPro" id="IPR002314">
    <property type="entry name" value="aa-tRNA-synt_IIb"/>
</dbReference>
<name>A0A2M8LAA7_9BACT</name>
<dbReference type="GO" id="GO:0006433">
    <property type="term" value="P:prolyl-tRNA aminoacylation"/>
    <property type="evidence" value="ECO:0007669"/>
    <property type="project" value="InterPro"/>
</dbReference>
<evidence type="ECO:0000256" key="5">
    <source>
        <dbReference type="ARBA" id="ARBA00022840"/>
    </source>
</evidence>
<dbReference type="InterPro" id="IPR045864">
    <property type="entry name" value="aa-tRNA-synth_II/BPL/LPL"/>
</dbReference>
<dbReference type="PANTHER" id="PTHR42753:SF2">
    <property type="entry name" value="PROLINE--TRNA LIGASE"/>
    <property type="match status" value="1"/>
</dbReference>
<dbReference type="InterPro" id="IPR044140">
    <property type="entry name" value="ProRS_anticodon_short"/>
</dbReference>
<accession>A0A2M8LAA7</accession>
<protein>
    <recommendedName>
        <fullName evidence="2">Proline--tRNA ligase</fullName>
        <ecNumber evidence="1">6.1.1.15</ecNumber>
    </recommendedName>
    <alternativeName>
        <fullName evidence="8">Prolyl-tRNA synthetase</fullName>
    </alternativeName>
</protein>
<keyword evidence="7 11" id="KW-0030">Aminoacyl-tRNA synthetase</keyword>
<dbReference type="Pfam" id="PF03129">
    <property type="entry name" value="HGTP_anticodon"/>
    <property type="match status" value="1"/>
</dbReference>
<dbReference type="EC" id="6.1.1.15" evidence="1"/>
<dbReference type="PANTHER" id="PTHR42753">
    <property type="entry name" value="MITOCHONDRIAL RIBOSOME PROTEIN L39/PROLYL-TRNA LIGASE FAMILY MEMBER"/>
    <property type="match status" value="1"/>
</dbReference>
<dbReference type="Gene3D" id="3.30.930.10">
    <property type="entry name" value="Bira Bifunctional Protein, Domain 2"/>
    <property type="match status" value="1"/>
</dbReference>